<gene>
    <name evidence="2" type="ORF">ELUMI_v1c06300</name>
</gene>
<name>A0A2K8NU36_9MOLU</name>
<dbReference type="Proteomes" id="UP000232063">
    <property type="component" value="Chromosome"/>
</dbReference>
<keyword evidence="1" id="KW-0812">Transmembrane</keyword>
<dbReference type="AlphaFoldDB" id="A0A2K8NU36"/>
<evidence type="ECO:0000313" key="2">
    <source>
        <dbReference type="EMBL" id="ATZ17352.1"/>
    </source>
</evidence>
<feature type="transmembrane region" description="Helical" evidence="1">
    <location>
        <begin position="6"/>
        <end position="31"/>
    </location>
</feature>
<evidence type="ECO:0000313" key="3">
    <source>
        <dbReference type="Proteomes" id="UP000232063"/>
    </source>
</evidence>
<dbReference type="EMBL" id="CP024963">
    <property type="protein sequence ID" value="ATZ17352.1"/>
    <property type="molecule type" value="Genomic_DNA"/>
</dbReference>
<dbReference type="KEGG" id="elj:ELUMI_v1c06300"/>
<organism evidence="2 3">
    <name type="scientific">Williamsoniiplasma luminosum</name>
    <dbReference type="NCBI Taxonomy" id="214888"/>
    <lineage>
        <taxon>Bacteria</taxon>
        <taxon>Bacillati</taxon>
        <taxon>Mycoplasmatota</taxon>
        <taxon>Mollicutes</taxon>
        <taxon>Entomoplasmatales</taxon>
        <taxon>Williamsoniiplasma</taxon>
    </lineage>
</organism>
<proteinExistence type="predicted"/>
<keyword evidence="1" id="KW-0472">Membrane</keyword>
<evidence type="ECO:0000256" key="1">
    <source>
        <dbReference type="SAM" id="Phobius"/>
    </source>
</evidence>
<reference evidence="2 3" key="1">
    <citation type="submission" date="2017-11" db="EMBL/GenBank/DDBJ databases">
        <title>Genome sequence of Entomoplasma luminosum PIMN-1 (ATCC 49195).</title>
        <authorList>
            <person name="Lo W.-S."/>
            <person name="Gasparich G.E."/>
            <person name="Kuo C.-H."/>
        </authorList>
    </citation>
    <scope>NUCLEOTIDE SEQUENCE [LARGE SCALE GENOMIC DNA]</scope>
    <source>
        <strain evidence="2 3">PIMN-1</strain>
    </source>
</reference>
<dbReference type="RefSeq" id="WP_025734198.1">
    <property type="nucleotide sequence ID" value="NZ_CP024963.1"/>
</dbReference>
<protein>
    <submittedName>
        <fullName evidence="2">Uncharacterized protein</fullName>
    </submittedName>
</protein>
<keyword evidence="3" id="KW-1185">Reference proteome</keyword>
<sequence>MIDVKILALIIIGGIWLATLIFVGFLAFFYSKKHTPLIAERKKYFQDFENMKLEFDFKQIKPIKINWQLPKGEKILFLESDIEMNISTKKNKQFKNMEKYDYQADFLDDYYDNESFLPLKSAYKLFLKSSANQSKGNIFVSNKRIIIQREGQANLEINLNDVLKAYISMIPNRKTLFKGVILHTKKSVYDFLLIDPIIVLIINNLIKGEKNE</sequence>
<keyword evidence="1" id="KW-1133">Transmembrane helix</keyword>
<accession>A0A2K8NU36</accession>
<dbReference type="OrthoDB" id="391771at2"/>